<gene>
    <name evidence="1" type="primary">CAMK2N1</name>
</gene>
<organism evidence="1 2">
    <name type="scientific">Pygocentrus nattereri</name>
    <name type="common">Red-bellied piranha</name>
    <dbReference type="NCBI Taxonomy" id="42514"/>
    <lineage>
        <taxon>Eukaryota</taxon>
        <taxon>Metazoa</taxon>
        <taxon>Chordata</taxon>
        <taxon>Craniata</taxon>
        <taxon>Vertebrata</taxon>
        <taxon>Euteleostomi</taxon>
        <taxon>Actinopterygii</taxon>
        <taxon>Neopterygii</taxon>
        <taxon>Teleostei</taxon>
        <taxon>Ostariophysi</taxon>
        <taxon>Characiformes</taxon>
        <taxon>Characoidei</taxon>
        <taxon>Pygocentrus</taxon>
    </lineage>
</organism>
<evidence type="ECO:0000313" key="2">
    <source>
        <dbReference type="Proteomes" id="UP001501920"/>
    </source>
</evidence>
<name>A0AAR2K8C0_PYGNA</name>
<dbReference type="Proteomes" id="UP001501920">
    <property type="component" value="Chromosome 17"/>
</dbReference>
<proteinExistence type="predicted"/>
<keyword evidence="2" id="KW-1185">Reference proteome</keyword>
<evidence type="ECO:0000313" key="1">
    <source>
        <dbReference type="Ensembl" id="ENSPNAP00000060510.1"/>
    </source>
</evidence>
<dbReference type="AlphaFoldDB" id="A0AAR2K8C0"/>
<reference evidence="1" key="2">
    <citation type="submission" date="2025-08" db="UniProtKB">
        <authorList>
            <consortium name="Ensembl"/>
        </authorList>
    </citation>
    <scope>IDENTIFICATION</scope>
</reference>
<accession>A0AAR2K8C0</accession>
<reference evidence="1" key="3">
    <citation type="submission" date="2025-09" db="UniProtKB">
        <authorList>
            <consortium name="Ensembl"/>
        </authorList>
    </citation>
    <scope>IDENTIFICATION</scope>
</reference>
<reference evidence="1 2" key="1">
    <citation type="submission" date="2020-10" db="EMBL/GenBank/DDBJ databases">
        <title>Pygocentrus nattereri (red-bellied piranha) genome, fPygNat1, primary haplotype.</title>
        <authorList>
            <person name="Myers G."/>
            <person name="Meyer A."/>
            <person name="Karagic N."/>
            <person name="Pippel M."/>
            <person name="Winkler S."/>
            <person name="Tracey A."/>
            <person name="Wood J."/>
            <person name="Formenti G."/>
            <person name="Howe K."/>
            <person name="Fedrigo O."/>
            <person name="Jarvis E.D."/>
        </authorList>
    </citation>
    <scope>NUCLEOTIDE SEQUENCE [LARGE SCALE GENOMIC DNA]</scope>
</reference>
<protein>
    <submittedName>
        <fullName evidence="1">Uncharacterized protein</fullName>
    </submittedName>
</protein>
<dbReference type="Ensembl" id="ENSPNAT00000063407.1">
    <property type="protein sequence ID" value="ENSPNAP00000060510.1"/>
    <property type="gene ID" value="ENSPNAG00000036128.1"/>
</dbReference>
<dbReference type="GeneTree" id="ENSGT01130000278515"/>
<sequence>MSDILEKLPTLQDGFGHFARECNRPGGNFRGNFRGNLRGGFRGQSRPSAGPVNPYRGPELGMMHETICSVKEDFDPK</sequence>